<dbReference type="STRING" id="1142394.PSMK_23560"/>
<feature type="transmembrane region" description="Helical" evidence="1">
    <location>
        <begin position="24"/>
        <end position="48"/>
    </location>
</feature>
<keyword evidence="1" id="KW-0472">Membrane</keyword>
<keyword evidence="1" id="KW-1133">Transmembrane helix</keyword>
<gene>
    <name evidence="2" type="ordered locus">PSMK_23560</name>
</gene>
<keyword evidence="1" id="KW-0812">Transmembrane</keyword>
<reference evidence="2 3" key="1">
    <citation type="submission" date="2012-02" db="EMBL/GenBank/DDBJ databases">
        <title>Complete genome sequence of Phycisphaera mikurensis NBRC 102666.</title>
        <authorList>
            <person name="Ankai A."/>
            <person name="Hosoyama A."/>
            <person name="Terui Y."/>
            <person name="Sekine M."/>
            <person name="Fukai R."/>
            <person name="Kato Y."/>
            <person name="Nakamura S."/>
            <person name="Yamada-Narita S."/>
            <person name="Kawakoshi A."/>
            <person name="Fukunaga Y."/>
            <person name="Yamazaki S."/>
            <person name="Fujita N."/>
        </authorList>
    </citation>
    <scope>NUCLEOTIDE SEQUENCE [LARGE SCALE GENOMIC DNA]</scope>
    <source>
        <strain evidence="3">NBRC 102666 / KCTC 22515 / FYK2301M01</strain>
    </source>
</reference>
<dbReference type="AlphaFoldDB" id="I0IGX7"/>
<protein>
    <submittedName>
        <fullName evidence="2">FliL family protein</fullName>
    </submittedName>
</protein>
<dbReference type="HOGENOM" id="CLU_1502137_0_0_0"/>
<organism evidence="2 3">
    <name type="scientific">Phycisphaera mikurensis (strain NBRC 102666 / KCTC 22515 / FYK2301M01)</name>
    <dbReference type="NCBI Taxonomy" id="1142394"/>
    <lineage>
        <taxon>Bacteria</taxon>
        <taxon>Pseudomonadati</taxon>
        <taxon>Planctomycetota</taxon>
        <taxon>Phycisphaerae</taxon>
        <taxon>Phycisphaerales</taxon>
        <taxon>Phycisphaeraceae</taxon>
        <taxon>Phycisphaera</taxon>
    </lineage>
</organism>
<dbReference type="Proteomes" id="UP000007881">
    <property type="component" value="Chromosome"/>
</dbReference>
<evidence type="ECO:0000313" key="3">
    <source>
        <dbReference type="Proteomes" id="UP000007881"/>
    </source>
</evidence>
<dbReference type="KEGG" id="phm:PSMK_23560"/>
<evidence type="ECO:0000256" key="1">
    <source>
        <dbReference type="SAM" id="Phobius"/>
    </source>
</evidence>
<dbReference type="EMBL" id="AP012338">
    <property type="protein sequence ID" value="BAM04515.1"/>
    <property type="molecule type" value="Genomic_DNA"/>
</dbReference>
<proteinExistence type="predicted"/>
<keyword evidence="3" id="KW-1185">Reference proteome</keyword>
<name>I0IGX7_PHYMF</name>
<sequence length="179" mass="19506">MAEESDKSEKSGGGEEPAKKKLPLVPIIVVAAMLIGEAAVVAGMFMFLGGPAEVQADPAVTDELAEGARPLTLPVLATKFQNKKSGESFLYDVEIFATTQKKHEEDATRLLEEKKAAIQFEVMVIFRKAEPAFLREASLQTLTRQIRSVVQEAVGNVPGTDEPYFDDVILGKCTEFAEF</sequence>
<accession>I0IGX7</accession>
<dbReference type="OrthoDB" id="9852207at2"/>
<dbReference type="RefSeq" id="WP_014437728.1">
    <property type="nucleotide sequence ID" value="NC_017080.1"/>
</dbReference>
<evidence type="ECO:0000313" key="2">
    <source>
        <dbReference type="EMBL" id="BAM04515.1"/>
    </source>
</evidence>